<feature type="compositionally biased region" description="Low complexity" evidence="1">
    <location>
        <begin position="180"/>
        <end position="189"/>
    </location>
</feature>
<feature type="compositionally biased region" description="Low complexity" evidence="1">
    <location>
        <begin position="404"/>
        <end position="416"/>
    </location>
</feature>
<dbReference type="AlphaFoldDB" id="A0A9P4YQ11"/>
<feature type="compositionally biased region" description="Basic and acidic residues" evidence="1">
    <location>
        <begin position="525"/>
        <end position="537"/>
    </location>
</feature>
<feature type="compositionally biased region" description="Low complexity" evidence="1">
    <location>
        <begin position="367"/>
        <end position="376"/>
    </location>
</feature>
<dbReference type="Proteomes" id="UP000749293">
    <property type="component" value="Unassembled WGS sequence"/>
</dbReference>
<evidence type="ECO:0000313" key="2">
    <source>
        <dbReference type="EMBL" id="KAF4119920.1"/>
    </source>
</evidence>
<comment type="caution">
    <text evidence="2">The sequence shown here is derived from an EMBL/GenBank/DDBJ whole genome shotgun (WGS) entry which is preliminary data.</text>
</comment>
<feature type="compositionally biased region" description="Polar residues" evidence="1">
    <location>
        <begin position="497"/>
        <end position="520"/>
    </location>
</feature>
<feature type="compositionally biased region" description="Basic residues" evidence="1">
    <location>
        <begin position="331"/>
        <end position="340"/>
    </location>
</feature>
<feature type="compositionally biased region" description="Low complexity" evidence="1">
    <location>
        <begin position="471"/>
        <end position="483"/>
    </location>
</feature>
<reference evidence="2" key="1">
    <citation type="submission" date="2020-03" db="EMBL/GenBank/DDBJ databases">
        <title>Site-based positive gene gene selection in Geosmithia morbida across the United States reveals a broad range of putative effectors and factors for local host and environmental adapation.</title>
        <authorList>
            <person name="Onufrak A."/>
            <person name="Murdoch R.W."/>
            <person name="Gazis R."/>
            <person name="Huff M."/>
            <person name="Staton M."/>
            <person name="Klingeman W."/>
            <person name="Hadziabdic D."/>
        </authorList>
    </citation>
    <scope>NUCLEOTIDE SEQUENCE</scope>
    <source>
        <strain evidence="2">1262</strain>
    </source>
</reference>
<dbReference type="RefSeq" id="XP_035318572.1">
    <property type="nucleotide sequence ID" value="XM_035465584.1"/>
</dbReference>
<keyword evidence="3" id="KW-1185">Reference proteome</keyword>
<feature type="compositionally biased region" description="Basic and acidic residues" evidence="1">
    <location>
        <begin position="319"/>
        <end position="330"/>
    </location>
</feature>
<name>A0A9P4YQ11_9HYPO</name>
<dbReference type="EMBL" id="JAANYQ010000020">
    <property type="protein sequence ID" value="KAF4119920.1"/>
    <property type="molecule type" value="Genomic_DNA"/>
</dbReference>
<protein>
    <submittedName>
        <fullName evidence="2">Uncharacterized protein</fullName>
    </submittedName>
</protein>
<proteinExistence type="predicted"/>
<gene>
    <name evidence="2" type="ORF">GMORB2_3608</name>
</gene>
<accession>A0A9P4YQ11</accession>
<feature type="compositionally biased region" description="Basic and acidic residues" evidence="1">
    <location>
        <begin position="422"/>
        <end position="431"/>
    </location>
</feature>
<feature type="compositionally biased region" description="Acidic residues" evidence="1">
    <location>
        <begin position="66"/>
        <end position="75"/>
    </location>
</feature>
<feature type="compositionally biased region" description="Acidic residues" evidence="1">
    <location>
        <begin position="108"/>
        <end position="121"/>
    </location>
</feature>
<feature type="compositionally biased region" description="Polar residues" evidence="1">
    <location>
        <begin position="1"/>
        <end position="10"/>
    </location>
</feature>
<organism evidence="2 3">
    <name type="scientific">Geosmithia morbida</name>
    <dbReference type="NCBI Taxonomy" id="1094350"/>
    <lineage>
        <taxon>Eukaryota</taxon>
        <taxon>Fungi</taxon>
        <taxon>Dikarya</taxon>
        <taxon>Ascomycota</taxon>
        <taxon>Pezizomycotina</taxon>
        <taxon>Sordariomycetes</taxon>
        <taxon>Hypocreomycetidae</taxon>
        <taxon>Hypocreales</taxon>
        <taxon>Bionectriaceae</taxon>
        <taxon>Geosmithia</taxon>
    </lineage>
</organism>
<feature type="compositionally biased region" description="Basic and acidic residues" evidence="1">
    <location>
        <begin position="123"/>
        <end position="134"/>
    </location>
</feature>
<feature type="compositionally biased region" description="Basic and acidic residues" evidence="1">
    <location>
        <begin position="284"/>
        <end position="302"/>
    </location>
</feature>
<evidence type="ECO:0000313" key="3">
    <source>
        <dbReference type="Proteomes" id="UP000749293"/>
    </source>
</evidence>
<evidence type="ECO:0000256" key="1">
    <source>
        <dbReference type="SAM" id="MobiDB-lite"/>
    </source>
</evidence>
<feature type="compositionally biased region" description="Low complexity" evidence="1">
    <location>
        <begin position="341"/>
        <end position="352"/>
    </location>
</feature>
<feature type="region of interest" description="Disordered" evidence="1">
    <location>
        <begin position="1"/>
        <end position="642"/>
    </location>
</feature>
<sequence>MSSPPQNTKKSVIAATFEADGESIPEANNEPPAKLAGEVTREKPASSRNQLQNTKKRIIAIPFQDDSGDEDEPNDETPVNVAQKKQFSRQELVANKLPPPRIIPVETVDLDDSTPQDDNDEPPIWKRHEQKPSLDKPCPVPKKISRPEKTVKQTPTTTTNPTKQLSTISFKGPFKKDTATTDAATDGTTPRTELRIRARKKRGLLMLSKEKTIPPPAAPPSESEPQPVWLTASPVDSPAEESFEEWYAKSVAAKAANSGGDSEAVEEQTTSELEDAHASIPEPEPEHNPTPEPESSIKERFPAKRRSPSPDESNPFKASSDEHSELDLPHPAKKTAKRHPSPSNSQQDNTSDSDSDMPPAKKRTRATSRTAKSASAKPEKPPPSTIPDFSQDSEGDDDWMGPVTTALTTTATRKATGNSGNKEARASEKRSAQNVAPKGPRISRVNKSAKSKEIFGFPIPGGVTPIFGFGAAPVVITPDVPTPDSDPDVADIHGTERQASNKLGETPTASAADITNTGTTLRDPANTHDEQPQKESTTRLANPATRGKKAASRADAAGKAPEIMVPFDPVLSPTKIAAPPPKKQLALAPTKVPQLNRSGSSSSSNAQDNKPTDLGGFTKANGGAWSRHASDLLGITRPKRGL</sequence>
<dbReference type="GeneID" id="55969836"/>
<feature type="compositionally biased region" description="Low complexity" evidence="1">
    <location>
        <begin position="152"/>
        <end position="163"/>
    </location>
</feature>